<dbReference type="PRINTS" id="PR00081">
    <property type="entry name" value="GDHRDH"/>
</dbReference>
<accession>A0A4D4LBN7</accession>
<dbReference type="AlphaFoldDB" id="A0A4D4LBN7"/>
<dbReference type="InterPro" id="IPR020904">
    <property type="entry name" value="Sc_DH/Rdtase_CS"/>
</dbReference>
<organism evidence="4 5">
    <name type="scientific">Streptomyces violaceusniger</name>
    <dbReference type="NCBI Taxonomy" id="68280"/>
    <lineage>
        <taxon>Bacteria</taxon>
        <taxon>Bacillati</taxon>
        <taxon>Actinomycetota</taxon>
        <taxon>Actinomycetes</taxon>
        <taxon>Kitasatosporales</taxon>
        <taxon>Streptomycetaceae</taxon>
        <taxon>Streptomyces</taxon>
        <taxon>Streptomyces violaceusniger group</taxon>
    </lineage>
</organism>
<dbReference type="InterPro" id="IPR002347">
    <property type="entry name" value="SDR_fam"/>
</dbReference>
<name>A0A4D4LBN7_STRVO</name>
<reference evidence="4 5" key="1">
    <citation type="journal article" date="2020" name="Int. J. Syst. Evol. Microbiol.">
        <title>Reclassification of Streptomyces castelarensis and Streptomyces sporoclivatus as later heterotypic synonyms of Streptomyces antimycoticus.</title>
        <authorList>
            <person name="Komaki H."/>
            <person name="Tamura T."/>
        </authorList>
    </citation>
    <scope>NUCLEOTIDE SEQUENCE [LARGE SCALE GENOMIC DNA]</scope>
    <source>
        <strain evidence="4 5">NBRC 13459</strain>
    </source>
</reference>
<dbReference type="PANTHER" id="PTHR43658:SF8">
    <property type="entry name" value="17-BETA-HYDROXYSTEROID DEHYDROGENASE 14-RELATED"/>
    <property type="match status" value="1"/>
</dbReference>
<protein>
    <submittedName>
        <fullName evidence="4">Oxidoreductase</fullName>
    </submittedName>
</protein>
<evidence type="ECO:0000256" key="2">
    <source>
        <dbReference type="ARBA" id="ARBA00023002"/>
    </source>
</evidence>
<sequence>MTDEDEVGAAFDTAESLGPIRLVVNCAGIGDPGRILGRRGLLPLAEFRRVVEVNLVGTFNVVRIAAERMARNEPLDGERGVVVMTASVAAFEGQIGQIAYAASKGGVHAMTITAARDLADKLIRVNTIAPGIFLTPMLMTLPEDARASLGAQIPHPARLGDPGEYADLVCALVRNPMMNGETIRLDGAIRMGPR</sequence>
<dbReference type="PRINTS" id="PR00080">
    <property type="entry name" value="SDRFAMILY"/>
</dbReference>
<comment type="similarity">
    <text evidence="1 3">Belongs to the short-chain dehydrogenases/reductases (SDR) family.</text>
</comment>
<keyword evidence="5" id="KW-1185">Reference proteome</keyword>
<gene>
    <name evidence="4" type="ORF">SVIO_096040</name>
</gene>
<evidence type="ECO:0000256" key="1">
    <source>
        <dbReference type="ARBA" id="ARBA00006484"/>
    </source>
</evidence>
<dbReference type="SUPFAM" id="SSF51735">
    <property type="entry name" value="NAD(P)-binding Rossmann-fold domains"/>
    <property type="match status" value="1"/>
</dbReference>
<keyword evidence="2" id="KW-0560">Oxidoreductase</keyword>
<dbReference type="GO" id="GO:0016491">
    <property type="term" value="F:oxidoreductase activity"/>
    <property type="evidence" value="ECO:0007669"/>
    <property type="project" value="UniProtKB-KW"/>
</dbReference>
<dbReference type="EMBL" id="BJHW01000002">
    <property type="protein sequence ID" value="GDY58981.1"/>
    <property type="molecule type" value="Genomic_DNA"/>
</dbReference>
<dbReference type="InterPro" id="IPR036291">
    <property type="entry name" value="NAD(P)-bd_dom_sf"/>
</dbReference>
<evidence type="ECO:0000313" key="5">
    <source>
        <dbReference type="Proteomes" id="UP000301309"/>
    </source>
</evidence>
<dbReference type="Proteomes" id="UP000301309">
    <property type="component" value="Unassembled WGS sequence"/>
</dbReference>
<comment type="caution">
    <text evidence="4">The sequence shown here is derived from an EMBL/GenBank/DDBJ whole genome shotgun (WGS) entry which is preliminary data.</text>
</comment>
<dbReference type="Gene3D" id="3.40.50.720">
    <property type="entry name" value="NAD(P)-binding Rossmann-like Domain"/>
    <property type="match status" value="1"/>
</dbReference>
<evidence type="ECO:0000256" key="3">
    <source>
        <dbReference type="RuleBase" id="RU000363"/>
    </source>
</evidence>
<proteinExistence type="inferred from homology"/>
<dbReference type="Pfam" id="PF00106">
    <property type="entry name" value="adh_short"/>
    <property type="match status" value="1"/>
</dbReference>
<dbReference type="PANTHER" id="PTHR43658">
    <property type="entry name" value="SHORT-CHAIN DEHYDROGENASE/REDUCTASE"/>
    <property type="match status" value="1"/>
</dbReference>
<dbReference type="PROSITE" id="PS00061">
    <property type="entry name" value="ADH_SHORT"/>
    <property type="match status" value="1"/>
</dbReference>
<evidence type="ECO:0000313" key="4">
    <source>
        <dbReference type="EMBL" id="GDY58981.1"/>
    </source>
</evidence>